<dbReference type="GO" id="GO:0003676">
    <property type="term" value="F:nucleic acid binding"/>
    <property type="evidence" value="ECO:0007669"/>
    <property type="project" value="InterPro"/>
</dbReference>
<evidence type="ECO:0000256" key="2">
    <source>
        <dbReference type="HAMAP-Rule" id="MF_00048"/>
    </source>
</evidence>
<dbReference type="InterPro" id="IPR011856">
    <property type="entry name" value="tRNA_endonuc-like_dom_sf"/>
</dbReference>
<evidence type="ECO:0000313" key="4">
    <source>
        <dbReference type="Proteomes" id="UP000254893"/>
    </source>
</evidence>
<dbReference type="PANTHER" id="PTHR34039:SF1">
    <property type="entry name" value="UPF0102 PROTEIN YRAN"/>
    <property type="match status" value="1"/>
</dbReference>
<accession>A0A380C3C2</accession>
<dbReference type="CDD" id="cd20736">
    <property type="entry name" value="PoNe_Nuclease"/>
    <property type="match status" value="1"/>
</dbReference>
<dbReference type="SUPFAM" id="SSF52980">
    <property type="entry name" value="Restriction endonuclease-like"/>
    <property type="match status" value="1"/>
</dbReference>
<gene>
    <name evidence="3" type="ORF">NCTC11388_02207</name>
</gene>
<dbReference type="InterPro" id="IPR003509">
    <property type="entry name" value="UPF0102_YraN-like"/>
</dbReference>
<comment type="similarity">
    <text evidence="1 2">Belongs to the UPF0102 family.</text>
</comment>
<evidence type="ECO:0000256" key="1">
    <source>
        <dbReference type="ARBA" id="ARBA00006738"/>
    </source>
</evidence>
<dbReference type="AlphaFoldDB" id="A0A380C3C2"/>
<dbReference type="Gene3D" id="3.40.1350.10">
    <property type="match status" value="1"/>
</dbReference>
<dbReference type="HAMAP" id="MF_00048">
    <property type="entry name" value="UPF0102"/>
    <property type="match status" value="1"/>
</dbReference>
<sequence>MAKHLEQGKKGEQMALSHLTALGYQILSLNWRTGKLEVDILAYDGDILVFVEVKTRSSNAHGEPADFVDIQKQRKLIRAARACIEERGHQGDIRFDIVSVYLGEPAYIHLIKDAFWSE</sequence>
<dbReference type="InterPro" id="IPR011335">
    <property type="entry name" value="Restrct_endonuc-II-like"/>
</dbReference>
<protein>
    <recommendedName>
        <fullName evidence="2">UPF0102 protein NCTC11388_02207</fullName>
    </recommendedName>
</protein>
<dbReference type="Pfam" id="PF02021">
    <property type="entry name" value="UPF0102"/>
    <property type="match status" value="1"/>
</dbReference>
<dbReference type="PANTHER" id="PTHR34039">
    <property type="entry name" value="UPF0102 PROTEIN YRAN"/>
    <property type="match status" value="1"/>
</dbReference>
<dbReference type="NCBIfam" id="NF009150">
    <property type="entry name" value="PRK12497.1-3"/>
    <property type="match status" value="1"/>
</dbReference>
<dbReference type="Proteomes" id="UP000254893">
    <property type="component" value="Unassembled WGS sequence"/>
</dbReference>
<evidence type="ECO:0000313" key="3">
    <source>
        <dbReference type="EMBL" id="SUJ12271.1"/>
    </source>
</evidence>
<proteinExistence type="inferred from homology"/>
<name>A0A380C3C2_SPHSI</name>
<dbReference type="EMBL" id="UGYW01000002">
    <property type="protein sequence ID" value="SUJ12271.1"/>
    <property type="molecule type" value="Genomic_DNA"/>
</dbReference>
<organism evidence="3 4">
    <name type="scientific">Sphingobacterium spiritivorum</name>
    <name type="common">Flavobacterium spiritivorum</name>
    <dbReference type="NCBI Taxonomy" id="258"/>
    <lineage>
        <taxon>Bacteria</taxon>
        <taxon>Pseudomonadati</taxon>
        <taxon>Bacteroidota</taxon>
        <taxon>Sphingobacteriia</taxon>
        <taxon>Sphingobacteriales</taxon>
        <taxon>Sphingobacteriaceae</taxon>
        <taxon>Sphingobacterium</taxon>
    </lineage>
</organism>
<reference evidence="3 4" key="1">
    <citation type="submission" date="2018-06" db="EMBL/GenBank/DDBJ databases">
        <authorList>
            <consortium name="Pathogen Informatics"/>
            <person name="Doyle S."/>
        </authorList>
    </citation>
    <scope>NUCLEOTIDE SEQUENCE [LARGE SCALE GENOMIC DNA]</scope>
    <source>
        <strain evidence="3 4">NCTC11388</strain>
    </source>
</reference>
<dbReference type="RefSeq" id="WP_115170131.1">
    <property type="nucleotide sequence ID" value="NZ_UGYW01000002.1"/>
</dbReference>